<feature type="transmembrane region" description="Helical" evidence="1">
    <location>
        <begin position="50"/>
        <end position="71"/>
    </location>
</feature>
<keyword evidence="1" id="KW-0472">Membrane</keyword>
<evidence type="ECO:0000256" key="1">
    <source>
        <dbReference type="SAM" id="Phobius"/>
    </source>
</evidence>
<reference evidence="2" key="1">
    <citation type="journal article" date="2014" name="Int. J. Syst. Evol. Microbiol.">
        <title>Complete genome sequence of Corynebacterium casei LMG S-19264T (=DSM 44701T), isolated from a smear-ripened cheese.</title>
        <authorList>
            <consortium name="US DOE Joint Genome Institute (JGI-PGF)"/>
            <person name="Walter F."/>
            <person name="Albersmeier A."/>
            <person name="Kalinowski J."/>
            <person name="Ruckert C."/>
        </authorList>
    </citation>
    <scope>NUCLEOTIDE SEQUENCE</scope>
    <source>
        <strain evidence="2">CGMCC 4.7299</strain>
    </source>
</reference>
<name>A0A8J3C876_9ACTN</name>
<gene>
    <name evidence="2" type="ORF">GCM10012284_62590</name>
</gene>
<evidence type="ECO:0008006" key="4">
    <source>
        <dbReference type="Google" id="ProtNLM"/>
    </source>
</evidence>
<dbReference type="RefSeq" id="WP_189082948.1">
    <property type="nucleotide sequence ID" value="NZ_BMMX01000068.1"/>
</dbReference>
<feature type="transmembrane region" description="Helical" evidence="1">
    <location>
        <begin position="258"/>
        <end position="280"/>
    </location>
</feature>
<keyword evidence="3" id="KW-1185">Reference proteome</keyword>
<reference evidence="2" key="2">
    <citation type="submission" date="2020-09" db="EMBL/GenBank/DDBJ databases">
        <authorList>
            <person name="Sun Q."/>
            <person name="Zhou Y."/>
        </authorList>
    </citation>
    <scope>NUCLEOTIDE SEQUENCE</scope>
    <source>
        <strain evidence="2">CGMCC 4.7299</strain>
    </source>
</reference>
<feature type="transmembrane region" description="Helical" evidence="1">
    <location>
        <begin position="77"/>
        <end position="96"/>
    </location>
</feature>
<feature type="transmembrane region" description="Helical" evidence="1">
    <location>
        <begin position="337"/>
        <end position="359"/>
    </location>
</feature>
<feature type="transmembrane region" description="Helical" evidence="1">
    <location>
        <begin position="213"/>
        <end position="229"/>
    </location>
</feature>
<comment type="caution">
    <text evidence="2">The sequence shown here is derived from an EMBL/GenBank/DDBJ whole genome shotgun (WGS) entry which is preliminary data.</text>
</comment>
<accession>A0A8J3C876</accession>
<feature type="transmembrane region" description="Helical" evidence="1">
    <location>
        <begin position="366"/>
        <end position="383"/>
    </location>
</feature>
<evidence type="ECO:0000313" key="2">
    <source>
        <dbReference type="EMBL" id="GGL19532.1"/>
    </source>
</evidence>
<dbReference type="EMBL" id="BMMX01000068">
    <property type="protein sequence ID" value="GGL19532.1"/>
    <property type="molecule type" value="Genomic_DNA"/>
</dbReference>
<protein>
    <recommendedName>
        <fullName evidence="4">O-antigen ligase</fullName>
    </recommendedName>
</protein>
<dbReference type="AlphaFoldDB" id="A0A8J3C876"/>
<feature type="transmembrane region" description="Helical" evidence="1">
    <location>
        <begin position="235"/>
        <end position="251"/>
    </location>
</feature>
<proteinExistence type="predicted"/>
<feature type="transmembrane region" description="Helical" evidence="1">
    <location>
        <begin position="188"/>
        <end position="206"/>
    </location>
</feature>
<feature type="transmembrane region" description="Helical" evidence="1">
    <location>
        <begin position="108"/>
        <end position="129"/>
    </location>
</feature>
<dbReference type="Proteomes" id="UP000656042">
    <property type="component" value="Unassembled WGS sequence"/>
</dbReference>
<feature type="transmembrane region" description="Helical" evidence="1">
    <location>
        <begin position="20"/>
        <end position="43"/>
    </location>
</feature>
<sequence length="407" mass="41823">MNGPDTGTAVPPVWDRVREYGLAAVLVLIGAPLAAQGLSWLLFAGHGWVLNLAAAVLASALAVAVVVHRGGDLPVRWAAAGLVAAAAALLWGAIGVADHGLAQTVTGLRLILMPIAFAVIAASLGGPAIERLLTVAAWVMTANAVAAVAEKLIGPDTLVHWGFTADHNVRYIDGVFRVPGLTQVNAELGLLAGAFALGYAVCWLSPSTRPRRGVWHIAAVAAVVCLGLSTSRSGALLVVGGLTGAVVLPRTRSRRRRIVAIVLAALLAVGLAGAFVLLGAGGSASLFQRFAVWRDLLAGVSVLGDGIGGAGGATYSRVAASPPRFVDNYFLDVGLQFGPVVMVLLVVATVATVVACVRASRRRRDLVLPIGLVCGLACASLTLDTWEFGATMLTLILFGYHGLRSAP</sequence>
<evidence type="ECO:0000313" key="3">
    <source>
        <dbReference type="Proteomes" id="UP000656042"/>
    </source>
</evidence>
<organism evidence="2 3">
    <name type="scientific">Mangrovihabitans endophyticus</name>
    <dbReference type="NCBI Taxonomy" id="1751298"/>
    <lineage>
        <taxon>Bacteria</taxon>
        <taxon>Bacillati</taxon>
        <taxon>Actinomycetota</taxon>
        <taxon>Actinomycetes</taxon>
        <taxon>Micromonosporales</taxon>
        <taxon>Micromonosporaceae</taxon>
        <taxon>Mangrovihabitans</taxon>
    </lineage>
</organism>
<keyword evidence="1" id="KW-0812">Transmembrane</keyword>
<keyword evidence="1" id="KW-1133">Transmembrane helix</keyword>